<proteinExistence type="predicted"/>
<reference evidence="2" key="1">
    <citation type="submission" date="2022-12" db="EMBL/GenBank/DDBJ databases">
        <authorList>
            <person name="Petersen C."/>
        </authorList>
    </citation>
    <scope>NUCLEOTIDE SEQUENCE</scope>
    <source>
        <strain evidence="2">IBT 29677</strain>
    </source>
</reference>
<dbReference type="RefSeq" id="XP_056483325.1">
    <property type="nucleotide sequence ID" value="XM_056637295.1"/>
</dbReference>
<gene>
    <name evidence="2" type="ORF">N7509_012658</name>
</gene>
<evidence type="ECO:0000313" key="2">
    <source>
        <dbReference type="EMBL" id="KAJ5379539.1"/>
    </source>
</evidence>
<evidence type="ECO:0000256" key="1">
    <source>
        <dbReference type="SAM" id="MobiDB-lite"/>
    </source>
</evidence>
<keyword evidence="3" id="KW-1185">Reference proteome</keyword>
<feature type="region of interest" description="Disordered" evidence="1">
    <location>
        <begin position="110"/>
        <end position="130"/>
    </location>
</feature>
<dbReference type="InterPro" id="IPR036770">
    <property type="entry name" value="Ankyrin_rpt-contain_sf"/>
</dbReference>
<feature type="compositionally biased region" description="Basic and acidic residues" evidence="1">
    <location>
        <begin position="113"/>
        <end position="125"/>
    </location>
</feature>
<comment type="caution">
    <text evidence="2">The sequence shown here is derived from an EMBL/GenBank/DDBJ whole genome shotgun (WGS) entry which is preliminary data.</text>
</comment>
<evidence type="ECO:0000313" key="3">
    <source>
        <dbReference type="Proteomes" id="UP001147747"/>
    </source>
</evidence>
<dbReference type="Gene3D" id="1.25.40.20">
    <property type="entry name" value="Ankyrin repeat-containing domain"/>
    <property type="match status" value="1"/>
</dbReference>
<dbReference type="EMBL" id="JAPZBU010000011">
    <property type="protein sequence ID" value="KAJ5379539.1"/>
    <property type="molecule type" value="Genomic_DNA"/>
</dbReference>
<name>A0A9W9VG60_9EURO</name>
<dbReference type="SUPFAM" id="SSF48403">
    <property type="entry name" value="Ankyrin repeat"/>
    <property type="match status" value="1"/>
</dbReference>
<reference evidence="2" key="2">
    <citation type="journal article" date="2023" name="IMA Fungus">
        <title>Comparative genomic study of the Penicillium genus elucidates a diverse pangenome and 15 lateral gene transfer events.</title>
        <authorList>
            <person name="Petersen C."/>
            <person name="Sorensen T."/>
            <person name="Nielsen M.R."/>
            <person name="Sondergaard T.E."/>
            <person name="Sorensen J.L."/>
            <person name="Fitzpatrick D.A."/>
            <person name="Frisvad J.C."/>
            <person name="Nielsen K.L."/>
        </authorList>
    </citation>
    <scope>NUCLEOTIDE SEQUENCE</scope>
    <source>
        <strain evidence="2">IBT 29677</strain>
    </source>
</reference>
<accession>A0A9W9VG60</accession>
<dbReference type="OrthoDB" id="432281at2759"/>
<dbReference type="Proteomes" id="UP001147747">
    <property type="component" value="Unassembled WGS sequence"/>
</dbReference>
<sequence>MAETEIYTDEDLTNLNSLDLAALWTELHQRLKPETHRLTHGEFCAFRGALIRNPILAAAADLDEDYPGLFQKVQYYLKNPLSKDYLCRAAGSFPDHATVLQRASTLNSDVEYNNDKNSKSNKDNDPEATVTEPDLVTGAIIADCEYCVTWLYELSIIKSGHVGYNEHGWSLLGVAVKADARKVIEVLINHSGDEPGPIQPYRIWSDGREASSILKYAVSAHYPNLGHDNCFWALLEWCDSFMEEDDSRVKAELDPLDQYKISQLGSVRVANLLKTFAVDLSQTASGPQGEGIWHAAAVHQNTVFLTWLNQVYRSGISDLDDQGRTPLVYAIRRGKLQAVEWFLQELRPHEIVLKGDSPGQLIPSPLDNAIEALNVHCVAILRCVYTHNTYEHLSNDTNAIIENINRLITSSDAQKRKIETRFRNGMLTDGQRRILWRIARECAGEKCQVLLEGAPSIIFYNVAFRKCLETAKKCDVGFLQYYLTDDRTKKGLRSGGGLLLP</sequence>
<protein>
    <submittedName>
        <fullName evidence="2">Uncharacterized protein</fullName>
    </submittedName>
</protein>
<dbReference type="AlphaFoldDB" id="A0A9W9VG60"/>
<organism evidence="2 3">
    <name type="scientific">Penicillium cosmopolitanum</name>
    <dbReference type="NCBI Taxonomy" id="1131564"/>
    <lineage>
        <taxon>Eukaryota</taxon>
        <taxon>Fungi</taxon>
        <taxon>Dikarya</taxon>
        <taxon>Ascomycota</taxon>
        <taxon>Pezizomycotina</taxon>
        <taxon>Eurotiomycetes</taxon>
        <taxon>Eurotiomycetidae</taxon>
        <taxon>Eurotiales</taxon>
        <taxon>Aspergillaceae</taxon>
        <taxon>Penicillium</taxon>
    </lineage>
</organism>
<dbReference type="GeneID" id="81376275"/>